<organism evidence="7 8">
    <name type="scientific">Synchytrium microbalum</name>
    <dbReference type="NCBI Taxonomy" id="1806994"/>
    <lineage>
        <taxon>Eukaryota</taxon>
        <taxon>Fungi</taxon>
        <taxon>Fungi incertae sedis</taxon>
        <taxon>Chytridiomycota</taxon>
        <taxon>Chytridiomycota incertae sedis</taxon>
        <taxon>Chytridiomycetes</taxon>
        <taxon>Synchytriales</taxon>
        <taxon>Synchytriaceae</taxon>
        <taxon>Synchytrium</taxon>
    </lineage>
</organism>
<dbReference type="RefSeq" id="XP_031023841.1">
    <property type="nucleotide sequence ID" value="XM_031170117.1"/>
</dbReference>
<evidence type="ECO:0000256" key="5">
    <source>
        <dbReference type="ARBA" id="ARBA00023136"/>
    </source>
</evidence>
<dbReference type="GO" id="GO:0016020">
    <property type="term" value="C:membrane"/>
    <property type="evidence" value="ECO:0007669"/>
    <property type="project" value="UniProtKB-SubCell"/>
</dbReference>
<gene>
    <name evidence="7" type="ORF">SmJEL517_g04189</name>
</gene>
<evidence type="ECO:0000256" key="3">
    <source>
        <dbReference type="ARBA" id="ARBA00022692"/>
    </source>
</evidence>
<comment type="similarity">
    <text evidence="2">Belongs to the archaeal/bacterial/fungal opsin family.</text>
</comment>
<comment type="subcellular location">
    <subcellularLocation>
        <location evidence="1">Membrane</location>
        <topology evidence="1">Multi-pass membrane protein</topology>
    </subcellularLocation>
</comment>
<keyword evidence="3 6" id="KW-0812">Transmembrane</keyword>
<feature type="transmembrane region" description="Helical" evidence="6">
    <location>
        <begin position="306"/>
        <end position="326"/>
    </location>
</feature>
<dbReference type="AlphaFoldDB" id="A0A507C3K5"/>
<dbReference type="EMBL" id="QEAO01000027">
    <property type="protein sequence ID" value="TPX32684.1"/>
    <property type="molecule type" value="Genomic_DNA"/>
</dbReference>
<feature type="transmembrane region" description="Helical" evidence="6">
    <location>
        <begin position="148"/>
        <end position="166"/>
    </location>
</feature>
<dbReference type="Gene3D" id="1.20.1070.10">
    <property type="entry name" value="Rhodopsin 7-helix transmembrane proteins"/>
    <property type="match status" value="1"/>
</dbReference>
<dbReference type="Proteomes" id="UP000319731">
    <property type="component" value="Unassembled WGS sequence"/>
</dbReference>
<dbReference type="Pfam" id="PF01036">
    <property type="entry name" value="Bac_rhodopsin"/>
    <property type="match status" value="1"/>
</dbReference>
<evidence type="ECO:0000313" key="8">
    <source>
        <dbReference type="Proteomes" id="UP000319731"/>
    </source>
</evidence>
<protein>
    <submittedName>
        <fullName evidence="7">Uncharacterized protein</fullName>
    </submittedName>
</protein>
<feature type="transmembrane region" description="Helical" evidence="6">
    <location>
        <begin position="69"/>
        <end position="95"/>
    </location>
</feature>
<evidence type="ECO:0000256" key="2">
    <source>
        <dbReference type="ARBA" id="ARBA00008130"/>
    </source>
</evidence>
<accession>A0A507C3K5</accession>
<evidence type="ECO:0000313" key="7">
    <source>
        <dbReference type="EMBL" id="TPX32684.1"/>
    </source>
</evidence>
<dbReference type="GeneID" id="42005414"/>
<reference evidence="7 8" key="1">
    <citation type="journal article" date="2019" name="Sci. Rep.">
        <title>Comparative genomics of chytrid fungi reveal insights into the obligate biotrophic and pathogenic lifestyle of Synchytrium endobioticum.</title>
        <authorList>
            <person name="van de Vossenberg B.T.L.H."/>
            <person name="Warris S."/>
            <person name="Nguyen H.D.T."/>
            <person name="van Gent-Pelzer M.P.E."/>
            <person name="Joly D.L."/>
            <person name="van de Geest H.C."/>
            <person name="Bonants P.J.M."/>
            <person name="Smith D.S."/>
            <person name="Levesque C.A."/>
            <person name="van der Lee T.A.J."/>
        </authorList>
    </citation>
    <scope>NUCLEOTIDE SEQUENCE [LARGE SCALE GENOMIC DNA]</scope>
    <source>
        <strain evidence="7 8">JEL517</strain>
    </source>
</reference>
<comment type="caution">
    <text evidence="7">The sequence shown here is derived from an EMBL/GenBank/DDBJ whole genome shotgun (WGS) entry which is preliminary data.</text>
</comment>
<dbReference type="SUPFAM" id="SSF81321">
    <property type="entry name" value="Family A G protein-coupled receptor-like"/>
    <property type="match status" value="1"/>
</dbReference>
<dbReference type="InterPro" id="IPR001425">
    <property type="entry name" value="Arc/bac/fun_rhodopsins"/>
</dbReference>
<dbReference type="OrthoDB" id="60033at2759"/>
<feature type="transmembrane region" description="Helical" evidence="6">
    <location>
        <begin position="275"/>
        <end position="294"/>
    </location>
</feature>
<keyword evidence="8" id="KW-1185">Reference proteome</keyword>
<keyword evidence="5 6" id="KW-0472">Membrane</keyword>
<evidence type="ECO:0000256" key="4">
    <source>
        <dbReference type="ARBA" id="ARBA00022989"/>
    </source>
</evidence>
<keyword evidence="4 6" id="KW-1133">Transmembrane helix</keyword>
<proteinExistence type="inferred from homology"/>
<sequence length="331" mass="37489">MKDAQGVARGTCLQCKGCMEFARKSEGNQCDDCGCSVTRHETIKGELPPPFAHLSVVDQALLGKGHNKFAFVAWWVFYSILAWASITAVITMYTMSGAHKTKAHMQFVNDTDSTIIHKICCMGYSLGMIFSFFSYIGSSNPERKSLSISLFGIKFIAFSSYVLQYNKLTPAVMMPTGVPWLTSRSMEWMFCTPCLMWVYRQVTCAYDPMHNSLFLDVAMVVTGWLGAVMKEPFCTWMDTTSCFVYLPVIDHLMDMFQRAIERKTECKMDKRSLKIAQNAVWAAWWGFTLIYYLQKDKFVDFATGEALYVCCDMIAKVVFTFVVLTATQEAA</sequence>
<feature type="transmembrane region" description="Helical" evidence="6">
    <location>
        <begin position="115"/>
        <end position="136"/>
    </location>
</feature>
<name>A0A507C3K5_9FUNG</name>
<evidence type="ECO:0000256" key="6">
    <source>
        <dbReference type="SAM" id="Phobius"/>
    </source>
</evidence>
<evidence type="ECO:0000256" key="1">
    <source>
        <dbReference type="ARBA" id="ARBA00004141"/>
    </source>
</evidence>
<dbReference type="STRING" id="1806994.A0A507C3K5"/>